<comment type="caution">
    <text evidence="9">Lacks conserved residue(s) required for the propagation of feature annotation.</text>
</comment>
<keyword evidence="4 9" id="KW-0808">Transferase</keyword>
<dbReference type="Gene3D" id="3.40.50.150">
    <property type="entry name" value="Vaccinia Virus protein VP39"/>
    <property type="match status" value="1"/>
</dbReference>
<comment type="function">
    <text evidence="2 9">Catalyzes the formation of N(7)-methylguanine at position 46 (m7G46) in tRNA.</text>
</comment>
<evidence type="ECO:0000256" key="1">
    <source>
        <dbReference type="ARBA" id="ARBA00000142"/>
    </source>
</evidence>
<dbReference type="SUPFAM" id="SSF53335">
    <property type="entry name" value="S-adenosyl-L-methionine-dependent methyltransferases"/>
    <property type="match status" value="1"/>
</dbReference>
<feature type="binding site" evidence="9">
    <location>
        <position position="138"/>
    </location>
    <ligand>
        <name>substrate</name>
    </ligand>
</feature>
<dbReference type="PROSITE" id="PS51625">
    <property type="entry name" value="SAM_MT_TRMB"/>
    <property type="match status" value="1"/>
</dbReference>
<dbReference type="EC" id="2.1.1.33" evidence="9"/>
<organism evidence="10 11">
    <name type="scientific">Thiolapillus brandeum</name>
    <dbReference type="NCBI Taxonomy" id="1076588"/>
    <lineage>
        <taxon>Bacteria</taxon>
        <taxon>Pseudomonadati</taxon>
        <taxon>Pseudomonadota</taxon>
        <taxon>Gammaproteobacteria</taxon>
        <taxon>Chromatiales</taxon>
        <taxon>Sedimenticolaceae</taxon>
        <taxon>Thiolapillus</taxon>
    </lineage>
</organism>
<feature type="binding site" evidence="9">
    <location>
        <position position="84"/>
    </location>
    <ligand>
        <name>S-adenosyl-L-methionine</name>
        <dbReference type="ChEBI" id="CHEBI:59789"/>
    </ligand>
</feature>
<keyword evidence="5 9" id="KW-0949">S-adenosyl-L-methionine</keyword>
<feature type="binding site" evidence="9">
    <location>
        <begin position="208"/>
        <end position="211"/>
    </location>
    <ligand>
        <name>substrate</name>
    </ligand>
</feature>
<feature type="binding site" evidence="9">
    <location>
        <position position="59"/>
    </location>
    <ligand>
        <name>S-adenosyl-L-methionine</name>
        <dbReference type="ChEBI" id="CHEBI:59789"/>
    </ligand>
</feature>
<dbReference type="RefSeq" id="WP_373276060.1">
    <property type="nucleotide sequence ID" value="NZ_AP012273.1"/>
</dbReference>
<sequence length="230" mass="26390">MKEIRHRPIRSYVLRTGRFTPGQQKAFERWWPEFGVDFESATPLDPAALFGNHNPVWLEIGFGNGESLAQMAQNFPERNFLGIEVHTPGVGHLLLRLGEQGITNVRIMHHDAMEILEQSLAEASLEGVQLFFPDPWHKKKHHKRRIVRPDFVTTMGRLIAPGGIFHAATDWEDYAEQIMTLFSAREDLFDNLAGAGNYSPRPDTRPITKFEQRGQRLGHGVWDLLFRRKA</sequence>
<dbReference type="EMBL" id="AP012273">
    <property type="protein sequence ID" value="BAO43411.1"/>
    <property type="molecule type" value="Genomic_DNA"/>
</dbReference>
<accession>A0A7U6GGX0</accession>
<dbReference type="UniPathway" id="UPA00989"/>
<comment type="catalytic activity">
    <reaction evidence="1 9">
        <text>guanosine(46) in tRNA + S-adenosyl-L-methionine = N(7)-methylguanosine(46) in tRNA + S-adenosyl-L-homocysteine</text>
        <dbReference type="Rhea" id="RHEA:42708"/>
        <dbReference type="Rhea" id="RHEA-COMP:10188"/>
        <dbReference type="Rhea" id="RHEA-COMP:10189"/>
        <dbReference type="ChEBI" id="CHEBI:57856"/>
        <dbReference type="ChEBI" id="CHEBI:59789"/>
        <dbReference type="ChEBI" id="CHEBI:74269"/>
        <dbReference type="ChEBI" id="CHEBI:74480"/>
        <dbReference type="EC" id="2.1.1.33"/>
    </reaction>
</comment>
<comment type="similarity">
    <text evidence="8 9">Belongs to the class I-like SAM-binding methyltransferase superfamily. TrmB family.</text>
</comment>
<evidence type="ECO:0000313" key="11">
    <source>
        <dbReference type="Proteomes" id="UP000031631"/>
    </source>
</evidence>
<dbReference type="GO" id="GO:0043527">
    <property type="term" value="C:tRNA methyltransferase complex"/>
    <property type="evidence" value="ECO:0007669"/>
    <property type="project" value="TreeGrafter"/>
</dbReference>
<evidence type="ECO:0000256" key="2">
    <source>
        <dbReference type="ARBA" id="ARBA00003015"/>
    </source>
</evidence>
<dbReference type="PANTHER" id="PTHR23417">
    <property type="entry name" value="3-DEOXY-D-MANNO-OCTULOSONIC-ACID TRANSFERASE/TRNA GUANINE-N 7 - -METHYLTRANSFERASE"/>
    <property type="match status" value="1"/>
</dbReference>
<dbReference type="InterPro" id="IPR003358">
    <property type="entry name" value="tRNA_(Gua-N-7)_MeTrfase_Trmb"/>
</dbReference>
<dbReference type="AlphaFoldDB" id="A0A7U6GGX0"/>
<dbReference type="FunFam" id="3.40.50.150:FF:000035">
    <property type="entry name" value="tRNA (guanine-N(7)-)-methyltransferase"/>
    <property type="match status" value="1"/>
</dbReference>
<evidence type="ECO:0000256" key="7">
    <source>
        <dbReference type="ARBA" id="ARBA00060552"/>
    </source>
</evidence>
<proteinExistence type="inferred from homology"/>
<evidence type="ECO:0000313" key="10">
    <source>
        <dbReference type="EMBL" id="BAO43411.1"/>
    </source>
</evidence>
<comment type="pathway">
    <text evidence="7 9">tRNA modification; N(7)-methylguanine-tRNA biosynthesis.</text>
</comment>
<keyword evidence="6 9" id="KW-0819">tRNA processing</keyword>
<protein>
    <recommendedName>
        <fullName evidence="9">tRNA (guanine-N(7)-)-methyltransferase</fullName>
        <ecNumber evidence="9">2.1.1.33</ecNumber>
    </recommendedName>
    <alternativeName>
        <fullName evidence="9">tRNA (guanine(46)-N(7))-methyltransferase</fullName>
    </alternativeName>
    <alternativeName>
        <fullName evidence="9">tRNA(m7G46)-methyltransferase</fullName>
    </alternativeName>
</protein>
<dbReference type="NCBIfam" id="TIGR00091">
    <property type="entry name" value="tRNA (guanosine(46)-N7)-methyltransferase TrmB"/>
    <property type="match status" value="1"/>
</dbReference>
<feature type="binding site" evidence="9">
    <location>
        <position position="170"/>
    </location>
    <ligand>
        <name>substrate</name>
    </ligand>
</feature>
<evidence type="ECO:0000256" key="4">
    <source>
        <dbReference type="ARBA" id="ARBA00022679"/>
    </source>
</evidence>
<evidence type="ECO:0000256" key="6">
    <source>
        <dbReference type="ARBA" id="ARBA00022694"/>
    </source>
</evidence>
<evidence type="ECO:0000256" key="3">
    <source>
        <dbReference type="ARBA" id="ARBA00022603"/>
    </source>
</evidence>
<evidence type="ECO:0000256" key="5">
    <source>
        <dbReference type="ARBA" id="ARBA00022691"/>
    </source>
</evidence>
<dbReference type="Proteomes" id="UP000031631">
    <property type="component" value="Chromosome"/>
</dbReference>
<dbReference type="Pfam" id="PF02390">
    <property type="entry name" value="Methyltransf_4"/>
    <property type="match status" value="1"/>
</dbReference>
<dbReference type="InterPro" id="IPR029063">
    <property type="entry name" value="SAM-dependent_MTases_sf"/>
</dbReference>
<reference evidence="10 11" key="1">
    <citation type="journal article" date="2014" name="PLoS ONE">
        <title>Physiological and genomic features of a novel sulfur-oxidizing gammaproteobacterium belonging to a previously uncultivated symbiotic lineage isolated from a hydrothermal vent.</title>
        <authorList>
            <person name="Nunoura T."/>
            <person name="Takaki Y."/>
            <person name="Kazama H."/>
            <person name="Kakuta J."/>
            <person name="Shimamura S."/>
            <person name="Makita H."/>
            <person name="Hirai M."/>
            <person name="Miyazaki M."/>
            <person name="Takai K."/>
        </authorList>
    </citation>
    <scope>NUCLEOTIDE SEQUENCE [LARGE SCALE GENOMIC DNA]</scope>
    <source>
        <strain evidence="10 11">Hiromi1</strain>
    </source>
</reference>
<evidence type="ECO:0000256" key="9">
    <source>
        <dbReference type="HAMAP-Rule" id="MF_01057"/>
    </source>
</evidence>
<gene>
    <name evidence="9" type="primary">trmB</name>
    <name evidence="10" type="ORF">TBH_C0466</name>
</gene>
<feature type="binding site" evidence="9">
    <location>
        <position position="111"/>
    </location>
    <ligand>
        <name>S-adenosyl-L-methionine</name>
        <dbReference type="ChEBI" id="CHEBI:59789"/>
    </ligand>
</feature>
<keyword evidence="11" id="KW-1185">Reference proteome</keyword>
<evidence type="ECO:0000256" key="8">
    <source>
        <dbReference type="ARBA" id="ARBA00060767"/>
    </source>
</evidence>
<dbReference type="KEGG" id="tbn:TBH_C0466"/>
<dbReference type="HAMAP" id="MF_01057">
    <property type="entry name" value="tRNA_methyltr_TrmB"/>
    <property type="match status" value="1"/>
</dbReference>
<name>A0A7U6GGX0_9GAMM</name>
<dbReference type="GO" id="GO:0008176">
    <property type="term" value="F:tRNA (guanine(46)-N7)-methyltransferase activity"/>
    <property type="evidence" value="ECO:0007669"/>
    <property type="project" value="UniProtKB-UniRule"/>
</dbReference>
<dbReference type="PANTHER" id="PTHR23417:SF14">
    <property type="entry name" value="PENTACOTRIPEPTIDE-REPEAT REGION OF PRORP DOMAIN-CONTAINING PROTEIN"/>
    <property type="match status" value="1"/>
</dbReference>
<dbReference type="InterPro" id="IPR055361">
    <property type="entry name" value="tRNA_methyltr_TrmB_bact"/>
</dbReference>
<feature type="binding site" evidence="9">
    <location>
        <position position="134"/>
    </location>
    <ligand>
        <name>S-adenosyl-L-methionine</name>
        <dbReference type="ChEBI" id="CHEBI:59789"/>
    </ligand>
</feature>
<keyword evidence="3 9" id="KW-0489">Methyltransferase</keyword>